<evidence type="ECO:0000313" key="9">
    <source>
        <dbReference type="EMBL" id="PSC67421.1"/>
    </source>
</evidence>
<dbReference type="STRING" id="554055.A0A2P6V011"/>
<organism evidence="9 10">
    <name type="scientific">Micractinium conductrix</name>
    <dbReference type="NCBI Taxonomy" id="554055"/>
    <lineage>
        <taxon>Eukaryota</taxon>
        <taxon>Viridiplantae</taxon>
        <taxon>Chlorophyta</taxon>
        <taxon>core chlorophytes</taxon>
        <taxon>Trebouxiophyceae</taxon>
        <taxon>Chlorellales</taxon>
        <taxon>Chlorellaceae</taxon>
        <taxon>Chlorella clade</taxon>
        <taxon>Micractinium</taxon>
    </lineage>
</organism>
<keyword evidence="5 7" id="KW-0687">Ribonucleoprotein</keyword>
<proteinExistence type="inferred from homology"/>
<dbReference type="InterPro" id="IPR002358">
    <property type="entry name" value="Ribosomal_uL6_CS"/>
</dbReference>
<evidence type="ECO:0000259" key="8">
    <source>
        <dbReference type="Pfam" id="PF00347"/>
    </source>
</evidence>
<dbReference type="NCBIfam" id="TIGR03654">
    <property type="entry name" value="L6_bact"/>
    <property type="match status" value="1"/>
</dbReference>
<dbReference type="FunFam" id="3.90.930.12:FF:000001">
    <property type="entry name" value="50S ribosomal protein L6"/>
    <property type="match status" value="1"/>
</dbReference>
<dbReference type="InterPro" id="IPR019906">
    <property type="entry name" value="Ribosomal_uL6_bac-type"/>
</dbReference>
<dbReference type="PROSITE" id="PS00525">
    <property type="entry name" value="RIBOSOMAL_L6_1"/>
    <property type="match status" value="1"/>
</dbReference>
<dbReference type="HAMAP" id="MF_01365_B">
    <property type="entry name" value="Ribosomal_uL6_B"/>
    <property type="match status" value="1"/>
</dbReference>
<evidence type="ECO:0000256" key="1">
    <source>
        <dbReference type="ARBA" id="ARBA00009356"/>
    </source>
</evidence>
<keyword evidence="4 7" id="KW-0689">Ribosomal protein</keyword>
<dbReference type="AlphaFoldDB" id="A0A2P6V011"/>
<dbReference type="Pfam" id="PF00347">
    <property type="entry name" value="Ribosomal_L6"/>
    <property type="match status" value="2"/>
</dbReference>
<dbReference type="SUPFAM" id="SSF56053">
    <property type="entry name" value="Ribosomal protein L6"/>
    <property type="match status" value="2"/>
</dbReference>
<keyword evidence="3" id="KW-0694">RNA-binding</keyword>
<evidence type="ECO:0000256" key="2">
    <source>
        <dbReference type="ARBA" id="ARBA00022730"/>
    </source>
</evidence>
<accession>A0A2P6V011</accession>
<keyword evidence="2" id="KW-0699">rRNA-binding</keyword>
<evidence type="ECO:0000256" key="4">
    <source>
        <dbReference type="ARBA" id="ARBA00022980"/>
    </source>
</evidence>
<dbReference type="PANTHER" id="PTHR11655:SF14">
    <property type="entry name" value="LARGE RIBOSOMAL SUBUNIT PROTEIN UL6M"/>
    <property type="match status" value="1"/>
</dbReference>
<dbReference type="Gene3D" id="3.90.930.12">
    <property type="entry name" value="Ribosomal protein L6, alpha-beta domain"/>
    <property type="match status" value="2"/>
</dbReference>
<gene>
    <name evidence="9" type="ORF">C2E20_8898</name>
</gene>
<protein>
    <recommendedName>
        <fullName evidence="6">Large ribosomal subunit protein uL6c</fullName>
    </recommendedName>
</protein>
<dbReference type="Proteomes" id="UP000239649">
    <property type="component" value="Unassembled WGS sequence"/>
</dbReference>
<evidence type="ECO:0000256" key="6">
    <source>
        <dbReference type="ARBA" id="ARBA00069413"/>
    </source>
</evidence>
<dbReference type="GO" id="GO:0002181">
    <property type="term" value="P:cytoplasmic translation"/>
    <property type="evidence" value="ECO:0007669"/>
    <property type="project" value="TreeGrafter"/>
</dbReference>
<dbReference type="OrthoDB" id="540873at2759"/>
<dbReference type="EMBL" id="LHPF02000059">
    <property type="protein sequence ID" value="PSC67421.1"/>
    <property type="molecule type" value="Genomic_DNA"/>
</dbReference>
<name>A0A2P6V011_9CHLO</name>
<dbReference type="PRINTS" id="PR00059">
    <property type="entry name" value="RIBOSOMALL6"/>
</dbReference>
<dbReference type="PIRSF" id="PIRSF002162">
    <property type="entry name" value="Ribosomal_L6"/>
    <property type="match status" value="1"/>
</dbReference>
<keyword evidence="10" id="KW-1185">Reference proteome</keyword>
<evidence type="ECO:0000256" key="7">
    <source>
        <dbReference type="RuleBase" id="RU003869"/>
    </source>
</evidence>
<feature type="domain" description="Large ribosomal subunit protein uL6 alpha-beta" evidence="8">
    <location>
        <begin position="44"/>
        <end position="115"/>
    </location>
</feature>
<feature type="domain" description="Large ribosomal subunit protein uL6 alpha-beta" evidence="8">
    <location>
        <begin position="123"/>
        <end position="197"/>
    </location>
</feature>
<sequence>MQQVASSFAGRTLAFQPAAVQQRQRTQLRVVAKDSRIGKVPIAVPEKVNVTIKGQHVHVKGPRGELERSFHPEVVLSQEEKVVKVQRASESLTANQQHGLARTLLSNMVVGVSDGFTTNLQMIGVGYRAAVAGNNLTLSLGYSHPIEMPIPSGLEVKVEKNTNIAVTGFDKELVGQFSANIRSKREPEPYKGKGVRYVDEVVLRKEGKRGK</sequence>
<dbReference type="GO" id="GO:0003735">
    <property type="term" value="F:structural constituent of ribosome"/>
    <property type="evidence" value="ECO:0007669"/>
    <property type="project" value="InterPro"/>
</dbReference>
<dbReference type="InterPro" id="IPR036789">
    <property type="entry name" value="Ribosomal_uL6-like_a/b-dom_sf"/>
</dbReference>
<dbReference type="InterPro" id="IPR000702">
    <property type="entry name" value="Ribosomal_uL6-like"/>
</dbReference>
<comment type="similarity">
    <text evidence="1 7">Belongs to the universal ribosomal protein uL6 family.</text>
</comment>
<dbReference type="GO" id="GO:0005840">
    <property type="term" value="C:ribosome"/>
    <property type="evidence" value="ECO:0007669"/>
    <property type="project" value="UniProtKB-KW"/>
</dbReference>
<evidence type="ECO:0000256" key="3">
    <source>
        <dbReference type="ARBA" id="ARBA00022884"/>
    </source>
</evidence>
<comment type="caution">
    <text evidence="9">The sequence shown here is derived from an EMBL/GenBank/DDBJ whole genome shotgun (WGS) entry which is preliminary data.</text>
</comment>
<reference evidence="9 10" key="1">
    <citation type="journal article" date="2018" name="Plant J.">
        <title>Genome sequences of Chlorella sorokiniana UTEX 1602 and Micractinium conductrix SAG 241.80: implications to maltose excretion by a green alga.</title>
        <authorList>
            <person name="Arriola M.B."/>
            <person name="Velmurugan N."/>
            <person name="Zhang Y."/>
            <person name="Plunkett M.H."/>
            <person name="Hondzo H."/>
            <person name="Barney B.M."/>
        </authorList>
    </citation>
    <scope>NUCLEOTIDE SEQUENCE [LARGE SCALE GENOMIC DNA]</scope>
    <source>
        <strain evidence="9 10">SAG 241.80</strain>
    </source>
</reference>
<dbReference type="GO" id="GO:0019843">
    <property type="term" value="F:rRNA binding"/>
    <property type="evidence" value="ECO:0007669"/>
    <property type="project" value="UniProtKB-KW"/>
</dbReference>
<dbReference type="GO" id="GO:1990904">
    <property type="term" value="C:ribonucleoprotein complex"/>
    <property type="evidence" value="ECO:0007669"/>
    <property type="project" value="UniProtKB-KW"/>
</dbReference>
<dbReference type="FunFam" id="3.90.930.12:FF:000002">
    <property type="entry name" value="50S ribosomal protein L6"/>
    <property type="match status" value="1"/>
</dbReference>
<dbReference type="InterPro" id="IPR020040">
    <property type="entry name" value="Ribosomal_uL6_a/b-dom"/>
</dbReference>
<dbReference type="PANTHER" id="PTHR11655">
    <property type="entry name" value="60S/50S RIBOSOMAL PROTEIN L6/L9"/>
    <property type="match status" value="1"/>
</dbReference>
<evidence type="ECO:0000313" key="10">
    <source>
        <dbReference type="Proteomes" id="UP000239649"/>
    </source>
</evidence>
<evidence type="ECO:0000256" key="5">
    <source>
        <dbReference type="ARBA" id="ARBA00023274"/>
    </source>
</evidence>